<feature type="compositionally biased region" description="Basic and acidic residues" evidence="1">
    <location>
        <begin position="87"/>
        <end position="101"/>
    </location>
</feature>
<gene>
    <name evidence="2" type="ORF">Pcinc_018415</name>
</gene>
<accession>A0AAE1FNM9</accession>
<evidence type="ECO:0000256" key="1">
    <source>
        <dbReference type="SAM" id="MobiDB-lite"/>
    </source>
</evidence>
<evidence type="ECO:0000313" key="2">
    <source>
        <dbReference type="EMBL" id="KAK3876841.1"/>
    </source>
</evidence>
<dbReference type="AlphaFoldDB" id="A0AAE1FNM9"/>
<evidence type="ECO:0000313" key="3">
    <source>
        <dbReference type="Proteomes" id="UP001286313"/>
    </source>
</evidence>
<reference evidence="2" key="1">
    <citation type="submission" date="2023-10" db="EMBL/GenBank/DDBJ databases">
        <title>Genome assemblies of two species of porcelain crab, Petrolisthes cinctipes and Petrolisthes manimaculis (Anomura: Porcellanidae).</title>
        <authorList>
            <person name="Angst P."/>
        </authorList>
    </citation>
    <scope>NUCLEOTIDE SEQUENCE</scope>
    <source>
        <strain evidence="2">PB745_01</strain>
        <tissue evidence="2">Gill</tissue>
    </source>
</reference>
<feature type="region of interest" description="Disordered" evidence="1">
    <location>
        <begin position="67"/>
        <end position="101"/>
    </location>
</feature>
<name>A0AAE1FNM9_PETCI</name>
<dbReference type="EMBL" id="JAWQEG010001767">
    <property type="protein sequence ID" value="KAK3876841.1"/>
    <property type="molecule type" value="Genomic_DNA"/>
</dbReference>
<organism evidence="2 3">
    <name type="scientific">Petrolisthes cinctipes</name>
    <name type="common">Flat porcelain crab</name>
    <dbReference type="NCBI Taxonomy" id="88211"/>
    <lineage>
        <taxon>Eukaryota</taxon>
        <taxon>Metazoa</taxon>
        <taxon>Ecdysozoa</taxon>
        <taxon>Arthropoda</taxon>
        <taxon>Crustacea</taxon>
        <taxon>Multicrustacea</taxon>
        <taxon>Malacostraca</taxon>
        <taxon>Eumalacostraca</taxon>
        <taxon>Eucarida</taxon>
        <taxon>Decapoda</taxon>
        <taxon>Pleocyemata</taxon>
        <taxon>Anomura</taxon>
        <taxon>Galatheoidea</taxon>
        <taxon>Porcellanidae</taxon>
        <taxon>Petrolisthes</taxon>
    </lineage>
</organism>
<proteinExistence type="predicted"/>
<comment type="caution">
    <text evidence="2">The sequence shown here is derived from an EMBL/GenBank/DDBJ whole genome shotgun (WGS) entry which is preliminary data.</text>
</comment>
<sequence length="101" mass="12115">MEKREGEVEWMEKREGEVEWMEKREGKVRWSGWKRGKVRWSGGRDEVKWREEREGQRLVEKETWIEEGRAIPAPPTTTSLAETDAASSRHDQSEQRMDTRR</sequence>
<protein>
    <submittedName>
        <fullName evidence="2">Uncharacterized protein</fullName>
    </submittedName>
</protein>
<keyword evidence="3" id="KW-1185">Reference proteome</keyword>
<dbReference type="Proteomes" id="UP001286313">
    <property type="component" value="Unassembled WGS sequence"/>
</dbReference>